<dbReference type="InterPro" id="IPR050925">
    <property type="entry name" value="Rhomboid_protease_S54"/>
</dbReference>
<dbReference type="PANTHER" id="PTHR43731:SF14">
    <property type="entry name" value="PRESENILIN-ASSOCIATED RHOMBOID-LIKE PROTEIN, MITOCHONDRIAL"/>
    <property type="match status" value="1"/>
</dbReference>
<evidence type="ECO:0000256" key="1">
    <source>
        <dbReference type="ARBA" id="ARBA00004141"/>
    </source>
</evidence>
<keyword evidence="6 7" id="KW-0472">Membrane</keyword>
<dbReference type="KEGG" id="palr:HGI30_08525"/>
<feature type="transmembrane region" description="Helical" evidence="7">
    <location>
        <begin position="104"/>
        <end position="123"/>
    </location>
</feature>
<dbReference type="Gene3D" id="1.20.1540.10">
    <property type="entry name" value="Rhomboid-like"/>
    <property type="match status" value="1"/>
</dbReference>
<reference evidence="9 10" key="1">
    <citation type="submission" date="2020-04" db="EMBL/GenBank/DDBJ databases">
        <title>Novel Paenibacillus strain UniB2 isolated from commercial digestive syrup.</title>
        <authorList>
            <person name="Thorat V."/>
            <person name="Kirdat K."/>
            <person name="Tiwarekar B."/>
            <person name="Yadav A."/>
        </authorList>
    </citation>
    <scope>NUCLEOTIDE SEQUENCE [LARGE SCALE GENOMIC DNA]</scope>
    <source>
        <strain evidence="9 10">UniB2</strain>
    </source>
</reference>
<dbReference type="GO" id="GO:0016020">
    <property type="term" value="C:membrane"/>
    <property type="evidence" value="ECO:0007669"/>
    <property type="project" value="UniProtKB-SubCell"/>
</dbReference>
<evidence type="ECO:0000256" key="6">
    <source>
        <dbReference type="ARBA" id="ARBA00023136"/>
    </source>
</evidence>
<evidence type="ECO:0000256" key="5">
    <source>
        <dbReference type="ARBA" id="ARBA00022989"/>
    </source>
</evidence>
<dbReference type="InterPro" id="IPR022764">
    <property type="entry name" value="Peptidase_S54_rhomboid_dom"/>
</dbReference>
<evidence type="ECO:0000313" key="10">
    <source>
        <dbReference type="Proteomes" id="UP000502136"/>
    </source>
</evidence>
<organism evidence="9 10">
    <name type="scientific">Paenibacillus albicereus</name>
    <dbReference type="NCBI Taxonomy" id="2726185"/>
    <lineage>
        <taxon>Bacteria</taxon>
        <taxon>Bacillati</taxon>
        <taxon>Bacillota</taxon>
        <taxon>Bacilli</taxon>
        <taxon>Bacillales</taxon>
        <taxon>Paenibacillaceae</taxon>
        <taxon>Paenibacillus</taxon>
    </lineage>
</organism>
<dbReference type="Proteomes" id="UP000502136">
    <property type="component" value="Chromosome"/>
</dbReference>
<keyword evidence="4" id="KW-0378">Hydrolase</keyword>
<feature type="transmembrane region" description="Helical" evidence="7">
    <location>
        <begin position="12"/>
        <end position="35"/>
    </location>
</feature>
<accession>A0A6H2GVY9</accession>
<keyword evidence="9" id="KW-0645">Protease</keyword>
<feature type="transmembrane region" description="Helical" evidence="7">
    <location>
        <begin position="72"/>
        <end position="92"/>
    </location>
</feature>
<protein>
    <submittedName>
        <fullName evidence="9">Rhomboid family intramembrane serine protease</fullName>
    </submittedName>
</protein>
<dbReference type="PANTHER" id="PTHR43731">
    <property type="entry name" value="RHOMBOID PROTEASE"/>
    <property type="match status" value="1"/>
</dbReference>
<feature type="transmembrane region" description="Helical" evidence="7">
    <location>
        <begin position="129"/>
        <end position="146"/>
    </location>
</feature>
<sequence length="210" mass="23746">MIFLRYESFRGYLKSYPVTSILIALNLLLFAGQLLTNDRLTSELLFVQWQDLPGYADNAYGLQEPWRYVTSIFVHGSLQHLFFNLFALLVFAPPLERLIGSWRYTLLYVLSGIAGNVLSAVAVTGLQSSLGASGAIYGVYGAYLFMALHRKGMMDESSVKTVYMILILGVVSLLFYSNINWYAHLGGLIGGYLIYAAMDNKERYRRARHR</sequence>
<gene>
    <name evidence="9" type="ORF">HGI30_08525</name>
</gene>
<dbReference type="GO" id="GO:0004252">
    <property type="term" value="F:serine-type endopeptidase activity"/>
    <property type="evidence" value="ECO:0007669"/>
    <property type="project" value="InterPro"/>
</dbReference>
<evidence type="ECO:0000256" key="3">
    <source>
        <dbReference type="ARBA" id="ARBA00022692"/>
    </source>
</evidence>
<keyword evidence="10" id="KW-1185">Reference proteome</keyword>
<dbReference type="AlphaFoldDB" id="A0A6H2GVY9"/>
<comment type="subcellular location">
    <subcellularLocation>
        <location evidence="1">Membrane</location>
        <topology evidence="1">Multi-pass membrane protein</topology>
    </subcellularLocation>
</comment>
<keyword evidence="5 7" id="KW-1133">Transmembrane helix</keyword>
<dbReference type="RefSeq" id="WP_168907237.1">
    <property type="nucleotide sequence ID" value="NZ_CP051428.1"/>
</dbReference>
<dbReference type="GO" id="GO:0006508">
    <property type="term" value="P:proteolysis"/>
    <property type="evidence" value="ECO:0007669"/>
    <property type="project" value="UniProtKB-KW"/>
</dbReference>
<evidence type="ECO:0000256" key="2">
    <source>
        <dbReference type="ARBA" id="ARBA00009045"/>
    </source>
</evidence>
<evidence type="ECO:0000313" key="9">
    <source>
        <dbReference type="EMBL" id="QJC51591.1"/>
    </source>
</evidence>
<keyword evidence="3 7" id="KW-0812">Transmembrane</keyword>
<feature type="transmembrane region" description="Helical" evidence="7">
    <location>
        <begin position="158"/>
        <end position="175"/>
    </location>
</feature>
<dbReference type="InterPro" id="IPR035952">
    <property type="entry name" value="Rhomboid-like_sf"/>
</dbReference>
<dbReference type="Pfam" id="PF01694">
    <property type="entry name" value="Rhomboid"/>
    <property type="match status" value="1"/>
</dbReference>
<dbReference type="SUPFAM" id="SSF144091">
    <property type="entry name" value="Rhomboid-like"/>
    <property type="match status" value="1"/>
</dbReference>
<proteinExistence type="inferred from homology"/>
<evidence type="ECO:0000256" key="7">
    <source>
        <dbReference type="SAM" id="Phobius"/>
    </source>
</evidence>
<evidence type="ECO:0000259" key="8">
    <source>
        <dbReference type="Pfam" id="PF01694"/>
    </source>
</evidence>
<feature type="domain" description="Peptidase S54 rhomboid" evidence="8">
    <location>
        <begin position="64"/>
        <end position="196"/>
    </location>
</feature>
<feature type="transmembrane region" description="Helical" evidence="7">
    <location>
        <begin position="181"/>
        <end position="198"/>
    </location>
</feature>
<name>A0A6H2GVY9_9BACL</name>
<dbReference type="EMBL" id="CP051428">
    <property type="protein sequence ID" value="QJC51591.1"/>
    <property type="molecule type" value="Genomic_DNA"/>
</dbReference>
<evidence type="ECO:0000256" key="4">
    <source>
        <dbReference type="ARBA" id="ARBA00022801"/>
    </source>
</evidence>
<comment type="similarity">
    <text evidence="2">Belongs to the peptidase S54 family.</text>
</comment>